<dbReference type="EMBL" id="JAGSOH010000146">
    <property type="protein sequence ID" value="MBR7830651.1"/>
    <property type="molecule type" value="Genomic_DNA"/>
</dbReference>
<keyword evidence="1" id="KW-0808">Transferase</keyword>
<protein>
    <submittedName>
        <fullName evidence="1">Nucleotidyl transferase AbiEii/AbiGii toxin family protein</fullName>
    </submittedName>
</protein>
<organism evidence="1 2">
    <name type="scientific">Actinospica acidithermotolerans</name>
    <dbReference type="NCBI Taxonomy" id="2828514"/>
    <lineage>
        <taxon>Bacteria</taxon>
        <taxon>Bacillati</taxon>
        <taxon>Actinomycetota</taxon>
        <taxon>Actinomycetes</taxon>
        <taxon>Catenulisporales</taxon>
        <taxon>Actinospicaceae</taxon>
        <taxon>Actinospica</taxon>
    </lineage>
</organism>
<dbReference type="RefSeq" id="WP_212521774.1">
    <property type="nucleotide sequence ID" value="NZ_JAGSOH010000146.1"/>
</dbReference>
<reference evidence="1" key="1">
    <citation type="submission" date="2021-04" db="EMBL/GenBank/DDBJ databases">
        <title>Genome based classification of Actinospica acidithermotolerans sp. nov., an actinobacterium isolated from an Indonesian hot spring.</title>
        <authorList>
            <person name="Kusuma A.B."/>
            <person name="Putra K.E."/>
            <person name="Nafisah S."/>
            <person name="Loh J."/>
            <person name="Nouioui I."/>
            <person name="Goodfellow M."/>
        </authorList>
    </citation>
    <scope>NUCLEOTIDE SEQUENCE</scope>
    <source>
        <strain evidence="1">MGRD01-02</strain>
    </source>
</reference>
<dbReference type="AlphaFoldDB" id="A0A941IPP8"/>
<dbReference type="Proteomes" id="UP000676325">
    <property type="component" value="Unassembled WGS sequence"/>
</dbReference>
<name>A0A941IPP8_9ACTN</name>
<evidence type="ECO:0000313" key="2">
    <source>
        <dbReference type="Proteomes" id="UP000676325"/>
    </source>
</evidence>
<keyword evidence="2" id="KW-1185">Reference proteome</keyword>
<sequence length="309" mass="34313">MRDRYRTPAALDAAISAKAKQVAAAAGTSPGDLVTAFHLQRLMARVFFQGEGWMLKGGQSLLVRFPHAARLSRDVDLFRPDTDDLEQAVEEFGLAVSREIDDYFRFTRESVAIHDGTAKVKVGVRIGVQRKQPLDVDLIVRRTPIGEPTRAVLTPTIPVDWPDTWPSVVLYPLVDHLGDKLAAIWERHRRYGRESVASTRFRDLADALLMAQQAQFDGVEVRKALASEVVRRNALGGVELTLPAAFEVPDQVVWAREYPKAAAQVTGLIGCRNLAEAEAAAHRFVDPLLAEQDPGIWDPAAAEWRPRRP</sequence>
<dbReference type="Pfam" id="PF08843">
    <property type="entry name" value="AbiEii"/>
    <property type="match status" value="1"/>
</dbReference>
<comment type="caution">
    <text evidence="1">The sequence shown here is derived from an EMBL/GenBank/DDBJ whole genome shotgun (WGS) entry which is preliminary data.</text>
</comment>
<dbReference type="GO" id="GO:0016740">
    <property type="term" value="F:transferase activity"/>
    <property type="evidence" value="ECO:0007669"/>
    <property type="project" value="UniProtKB-KW"/>
</dbReference>
<gene>
    <name evidence="1" type="ORF">KDK95_30395</name>
</gene>
<accession>A0A941IPP8</accession>
<proteinExistence type="predicted"/>
<dbReference type="InterPro" id="IPR014942">
    <property type="entry name" value="AbiEii"/>
</dbReference>
<evidence type="ECO:0000313" key="1">
    <source>
        <dbReference type="EMBL" id="MBR7830651.1"/>
    </source>
</evidence>